<keyword evidence="5 7" id="KW-1133">Transmembrane helix</keyword>
<dbReference type="PANTHER" id="PTHR48007:SF56">
    <property type="entry name" value="LOW QUALITY PROTEIN: PROTEIN STRUBBELIG-RECEPTOR FAMILY 2"/>
    <property type="match status" value="1"/>
</dbReference>
<reference evidence="9" key="1">
    <citation type="journal article" date="2023" name="Nat. Commun.">
        <title>Diploid and tetraploid genomes of Acorus and the evolution of monocots.</title>
        <authorList>
            <person name="Ma L."/>
            <person name="Liu K.W."/>
            <person name="Li Z."/>
            <person name="Hsiao Y.Y."/>
            <person name="Qi Y."/>
            <person name="Fu T."/>
            <person name="Tang G.D."/>
            <person name="Zhang D."/>
            <person name="Sun W.H."/>
            <person name="Liu D.K."/>
            <person name="Li Y."/>
            <person name="Chen G.Z."/>
            <person name="Liu X.D."/>
            <person name="Liao X.Y."/>
            <person name="Jiang Y.T."/>
            <person name="Yu X."/>
            <person name="Hao Y."/>
            <person name="Huang J."/>
            <person name="Zhao X.W."/>
            <person name="Ke S."/>
            <person name="Chen Y.Y."/>
            <person name="Wu W.L."/>
            <person name="Hsu J.L."/>
            <person name="Lin Y.F."/>
            <person name="Huang M.D."/>
            <person name="Li C.Y."/>
            <person name="Huang L."/>
            <person name="Wang Z.W."/>
            <person name="Zhao X."/>
            <person name="Zhong W.Y."/>
            <person name="Peng D.H."/>
            <person name="Ahmad S."/>
            <person name="Lan S."/>
            <person name="Zhang J.S."/>
            <person name="Tsai W.C."/>
            <person name="Van de Peer Y."/>
            <person name="Liu Z.J."/>
        </authorList>
    </citation>
    <scope>NUCLEOTIDE SEQUENCE</scope>
    <source>
        <strain evidence="9">SCP</strain>
    </source>
</reference>
<dbReference type="Gene3D" id="3.30.200.20">
    <property type="entry name" value="Phosphorylase Kinase, domain 1"/>
    <property type="match status" value="1"/>
</dbReference>
<protein>
    <submittedName>
        <fullName evidence="9">Protein STRUBBELIG-RECEPTOR FAMILY 2</fullName>
    </submittedName>
</protein>
<dbReference type="InterPro" id="IPR001245">
    <property type="entry name" value="Ser-Thr/Tyr_kinase_cat_dom"/>
</dbReference>
<dbReference type="Pfam" id="PF13855">
    <property type="entry name" value="LRR_8"/>
    <property type="match status" value="1"/>
</dbReference>
<dbReference type="FunFam" id="3.30.200.20:FF:000125">
    <property type="entry name" value="Protein STRUBBELIG-RECEPTOR FAMILY 8"/>
    <property type="match status" value="1"/>
</dbReference>
<dbReference type="AlphaFoldDB" id="A0AAV9A5B8"/>
<evidence type="ECO:0000256" key="7">
    <source>
        <dbReference type="SAM" id="Phobius"/>
    </source>
</evidence>
<evidence type="ECO:0000256" key="4">
    <source>
        <dbReference type="ARBA" id="ARBA00022737"/>
    </source>
</evidence>
<keyword evidence="10" id="KW-1185">Reference proteome</keyword>
<dbReference type="EMBL" id="JAUJYN010000012">
    <property type="protein sequence ID" value="KAK1259300.1"/>
    <property type="molecule type" value="Genomic_DNA"/>
</dbReference>
<evidence type="ECO:0000256" key="6">
    <source>
        <dbReference type="ARBA" id="ARBA00023136"/>
    </source>
</evidence>
<dbReference type="FunFam" id="1.10.510.10:FF:000095">
    <property type="entry name" value="protein STRUBBELIG-RECEPTOR FAMILY 8"/>
    <property type="match status" value="1"/>
</dbReference>
<evidence type="ECO:0000256" key="1">
    <source>
        <dbReference type="ARBA" id="ARBA00004370"/>
    </source>
</evidence>
<accession>A0AAV9A5B8</accession>
<evidence type="ECO:0000313" key="10">
    <source>
        <dbReference type="Proteomes" id="UP001179952"/>
    </source>
</evidence>
<sequence>MNIPYSLPPLKRLVYLNVSHNSLSGHVGNLFTDMQHLEQMDLSFNNFSGDLPSSFSSLSNLHELYLQNNQFSGSVSFLANLPLSDLNIENNHFSGSFPMQLNKIPRFRINGNMFHHPGNAHPPPFTPSVNTTFSGNISYNSTATSSSDRIYSNNGMHRNDKRKWAPGATAGIAVTAVLLAGAVASFFLIKLHSAHKHRKDRSNGAKNSLYSLPITMPRVSKERPPDSFVSNLWHPPLHQIKPDRTSRRKSCSEGNGILLAAKLYFASDLLAATNNFGDDNLIGEGSLGRVYHAKLPDDQVVAVKKIDMADLALCEEDEFLELISNSSHLRHPNITCLLGYCVDQGLYALLYEYVGHGTLSDALHISNDNSQIPLSWKRRMSIAHGVAQALEYLHCTSSPPVAHGNLKAANVLLDDKLIPHLSDCGLTGLRPYTGFKSKIPEIPIHGKGYNAPESSISGSDKTKSDVYSFGVMLLELLTGKNALDSSIDGEEQSLVEWASSRLHSMTLLEEIVDPAIRGTIPKKGLSFFADIVSRCTQAEPELRPQMPEMTDLLVQLVQRTSFSDVEGQAYIENELSNQSFWTTYSHFDQGPLPPAI</sequence>
<dbReference type="Gene3D" id="1.10.510.10">
    <property type="entry name" value="Transferase(Phosphotransferase) domain 1"/>
    <property type="match status" value="1"/>
</dbReference>
<name>A0AAV9A5B8_ACOGR</name>
<dbReference type="InterPro" id="IPR011009">
    <property type="entry name" value="Kinase-like_dom_sf"/>
</dbReference>
<keyword evidence="4" id="KW-0677">Repeat</keyword>
<feature type="transmembrane region" description="Helical" evidence="7">
    <location>
        <begin position="164"/>
        <end position="189"/>
    </location>
</feature>
<evidence type="ECO:0000313" key="9">
    <source>
        <dbReference type="EMBL" id="KAK1259300.1"/>
    </source>
</evidence>
<dbReference type="PROSITE" id="PS50011">
    <property type="entry name" value="PROTEIN_KINASE_DOM"/>
    <property type="match status" value="1"/>
</dbReference>
<dbReference type="GO" id="GO:0005524">
    <property type="term" value="F:ATP binding"/>
    <property type="evidence" value="ECO:0007669"/>
    <property type="project" value="InterPro"/>
</dbReference>
<evidence type="ECO:0000256" key="3">
    <source>
        <dbReference type="ARBA" id="ARBA00022692"/>
    </source>
</evidence>
<keyword evidence="6 7" id="KW-0472">Membrane</keyword>
<comment type="subcellular location">
    <subcellularLocation>
        <location evidence="1">Membrane</location>
    </subcellularLocation>
</comment>
<dbReference type="PANTHER" id="PTHR48007">
    <property type="entry name" value="LEUCINE-RICH REPEAT RECEPTOR-LIKE PROTEIN KINASE PXC1"/>
    <property type="match status" value="1"/>
</dbReference>
<dbReference type="GO" id="GO:0016020">
    <property type="term" value="C:membrane"/>
    <property type="evidence" value="ECO:0007669"/>
    <property type="project" value="UniProtKB-SubCell"/>
</dbReference>
<dbReference type="Proteomes" id="UP001179952">
    <property type="component" value="Unassembled WGS sequence"/>
</dbReference>
<dbReference type="GO" id="GO:0004672">
    <property type="term" value="F:protein kinase activity"/>
    <property type="evidence" value="ECO:0007669"/>
    <property type="project" value="InterPro"/>
</dbReference>
<gene>
    <name evidence="9" type="ORF">QJS04_geneDACA010374</name>
</gene>
<dbReference type="Pfam" id="PF07714">
    <property type="entry name" value="PK_Tyr_Ser-Thr"/>
    <property type="match status" value="1"/>
</dbReference>
<evidence type="ECO:0000259" key="8">
    <source>
        <dbReference type="PROSITE" id="PS50011"/>
    </source>
</evidence>
<keyword evidence="3 7" id="KW-0812">Transmembrane</keyword>
<reference evidence="9" key="2">
    <citation type="submission" date="2023-06" db="EMBL/GenBank/DDBJ databases">
        <authorList>
            <person name="Ma L."/>
            <person name="Liu K.-W."/>
            <person name="Li Z."/>
            <person name="Hsiao Y.-Y."/>
            <person name="Qi Y."/>
            <person name="Fu T."/>
            <person name="Tang G."/>
            <person name="Zhang D."/>
            <person name="Sun W.-H."/>
            <person name="Liu D.-K."/>
            <person name="Li Y."/>
            <person name="Chen G.-Z."/>
            <person name="Liu X.-D."/>
            <person name="Liao X.-Y."/>
            <person name="Jiang Y.-T."/>
            <person name="Yu X."/>
            <person name="Hao Y."/>
            <person name="Huang J."/>
            <person name="Zhao X.-W."/>
            <person name="Ke S."/>
            <person name="Chen Y.-Y."/>
            <person name="Wu W.-L."/>
            <person name="Hsu J.-L."/>
            <person name="Lin Y.-F."/>
            <person name="Huang M.-D."/>
            <person name="Li C.-Y."/>
            <person name="Huang L."/>
            <person name="Wang Z.-W."/>
            <person name="Zhao X."/>
            <person name="Zhong W.-Y."/>
            <person name="Peng D.-H."/>
            <person name="Ahmad S."/>
            <person name="Lan S."/>
            <person name="Zhang J.-S."/>
            <person name="Tsai W.-C."/>
            <person name="Van De Peer Y."/>
            <person name="Liu Z.-J."/>
        </authorList>
    </citation>
    <scope>NUCLEOTIDE SEQUENCE</scope>
    <source>
        <strain evidence="9">SCP</strain>
        <tissue evidence="9">Leaves</tissue>
    </source>
</reference>
<dbReference type="SUPFAM" id="SSF56112">
    <property type="entry name" value="Protein kinase-like (PK-like)"/>
    <property type="match status" value="1"/>
</dbReference>
<dbReference type="InterPro" id="IPR000719">
    <property type="entry name" value="Prot_kinase_dom"/>
</dbReference>
<evidence type="ECO:0000256" key="2">
    <source>
        <dbReference type="ARBA" id="ARBA00022614"/>
    </source>
</evidence>
<feature type="domain" description="Protein kinase" evidence="8">
    <location>
        <begin position="276"/>
        <end position="557"/>
    </location>
</feature>
<dbReference type="InterPro" id="IPR001611">
    <property type="entry name" value="Leu-rich_rpt"/>
</dbReference>
<evidence type="ECO:0000256" key="5">
    <source>
        <dbReference type="ARBA" id="ARBA00022989"/>
    </source>
</evidence>
<organism evidence="9 10">
    <name type="scientific">Acorus gramineus</name>
    <name type="common">Dwarf sweet flag</name>
    <dbReference type="NCBI Taxonomy" id="55184"/>
    <lineage>
        <taxon>Eukaryota</taxon>
        <taxon>Viridiplantae</taxon>
        <taxon>Streptophyta</taxon>
        <taxon>Embryophyta</taxon>
        <taxon>Tracheophyta</taxon>
        <taxon>Spermatophyta</taxon>
        <taxon>Magnoliopsida</taxon>
        <taxon>Liliopsida</taxon>
        <taxon>Acoraceae</taxon>
        <taxon>Acorus</taxon>
    </lineage>
</organism>
<dbReference type="Gene3D" id="3.80.10.10">
    <property type="entry name" value="Ribonuclease Inhibitor"/>
    <property type="match status" value="1"/>
</dbReference>
<keyword evidence="2" id="KW-0433">Leucine-rich repeat</keyword>
<dbReference type="InterPro" id="IPR046959">
    <property type="entry name" value="PRK1-6/SRF4-like"/>
</dbReference>
<proteinExistence type="predicted"/>
<dbReference type="SUPFAM" id="SSF52058">
    <property type="entry name" value="L domain-like"/>
    <property type="match status" value="1"/>
</dbReference>
<dbReference type="InterPro" id="IPR032675">
    <property type="entry name" value="LRR_dom_sf"/>
</dbReference>
<comment type="caution">
    <text evidence="9">The sequence shown here is derived from an EMBL/GenBank/DDBJ whole genome shotgun (WGS) entry which is preliminary data.</text>
</comment>